<dbReference type="NCBIfam" id="TIGR02683">
    <property type="entry name" value="upstrm_HI1419"/>
    <property type="match status" value="1"/>
</dbReference>
<proteinExistence type="predicted"/>
<dbReference type="AlphaFoldDB" id="A0AAW9Q6W9"/>
<dbReference type="Proteomes" id="UP001333818">
    <property type="component" value="Unassembled WGS sequence"/>
</dbReference>
<dbReference type="EMBL" id="JAZBJZ010000119">
    <property type="protein sequence ID" value="MEE3719230.1"/>
    <property type="molecule type" value="Genomic_DNA"/>
</dbReference>
<dbReference type="PANTHER" id="PTHR41791">
    <property type="entry name" value="SSL7039 PROTEIN"/>
    <property type="match status" value="1"/>
</dbReference>
<evidence type="ECO:0000313" key="1">
    <source>
        <dbReference type="EMBL" id="MEE3719230.1"/>
    </source>
</evidence>
<gene>
    <name evidence="1" type="ORF">V2H45_21010</name>
</gene>
<accession>A0AAW9Q6W9</accession>
<organism evidence="1 2">
    <name type="scientific">Tumidithrix elongata BACA0141</name>
    <dbReference type="NCBI Taxonomy" id="2716417"/>
    <lineage>
        <taxon>Bacteria</taxon>
        <taxon>Bacillati</taxon>
        <taxon>Cyanobacteriota</taxon>
        <taxon>Cyanophyceae</taxon>
        <taxon>Pseudanabaenales</taxon>
        <taxon>Pseudanabaenaceae</taxon>
        <taxon>Tumidithrix</taxon>
        <taxon>Tumidithrix elongata</taxon>
    </lineage>
</organism>
<keyword evidence="2" id="KW-1185">Reference proteome</keyword>
<protein>
    <submittedName>
        <fullName evidence="1">Type II toxin-antitoxin system RelE/ParE family toxin</fullName>
    </submittedName>
</protein>
<name>A0AAW9Q6W9_9CYAN</name>
<sequence length="61" mass="6944">MGEGVCELKIDYGTGYRVYFGQIGSMVVLLLCGGDKSTQDRDIRLAKEYWKDYAKRESSNE</sequence>
<reference evidence="1" key="1">
    <citation type="submission" date="2024-01" db="EMBL/GenBank/DDBJ databases">
        <title>Bank of Algae and Cyanobacteria of the Azores (BACA) strain genomes.</title>
        <authorList>
            <person name="Luz R."/>
            <person name="Cordeiro R."/>
            <person name="Fonseca A."/>
            <person name="Goncalves V."/>
        </authorList>
    </citation>
    <scope>NUCLEOTIDE SEQUENCE</scope>
    <source>
        <strain evidence="1">BACA0141</strain>
    </source>
</reference>
<evidence type="ECO:0000313" key="2">
    <source>
        <dbReference type="Proteomes" id="UP001333818"/>
    </source>
</evidence>
<dbReference type="PIRSF" id="PIRSF028744">
    <property type="entry name" value="Addict_mod_HI1419"/>
    <property type="match status" value="1"/>
</dbReference>
<comment type="caution">
    <text evidence="1">The sequence shown here is derived from an EMBL/GenBank/DDBJ whole genome shotgun (WGS) entry which is preliminary data.</text>
</comment>
<dbReference type="PANTHER" id="PTHR41791:SF1">
    <property type="entry name" value="SSL7039 PROTEIN"/>
    <property type="match status" value="1"/>
</dbReference>
<dbReference type="InterPro" id="IPR014056">
    <property type="entry name" value="TypeIITA-like_toxin_pred"/>
</dbReference>